<sequence>MKIPMTVSNGYVRRNINGFDLEIGFSDENLILNEIERLKNNKIKVHDIETEKTIEILDKCARKWLDREYSKEHVKVLSKIINQSEELIYKEIEITMQMLLKENVKRLLKEELEDEEVLDRWIDTYYGKVHRQPRGVVFHNVSGNAFVVIPVSVSMGLLSKNCNIVKVSAYEPYFAYAFYNSLVEIDESIKDRLSIIYFDSSRSDIYEGIVKNVNAVIHWGGENSRNFMANLCAKYNVHFIEHGPKVSFQVIDEIDDYDEISEYAARDIILWEQRACLSPRIIFISKDLDAQKFCKYLANSLEKLSKEYPKSYSNPWDTVKTIQDRQYVLLKHGLSKTGEIYSSNNADYTVVESKVFPTKYDVDRCFSRFIYVCPYFSKDEIISYIDQNLIGYLQTMGYNGKDEEFIEKVTLMGVSIITQIGDMSLHYPGTSHDGLFNLQELTFVVSRQDRVNYKFNIRDLLTIWFKRRIKDGN</sequence>
<dbReference type="Pfam" id="PF05893">
    <property type="entry name" value="LuxC"/>
    <property type="match status" value="1"/>
</dbReference>
<evidence type="ECO:0000313" key="9">
    <source>
        <dbReference type="EMBL" id="CCJ32815.1"/>
    </source>
</evidence>
<dbReference type="eggNOG" id="COG1012">
    <property type="taxonomic scope" value="Bacteria"/>
</dbReference>
<dbReference type="RefSeq" id="WP_008908091.1">
    <property type="nucleotide sequence ID" value="NZ_CAKP01000035.1"/>
</dbReference>
<proteinExistence type="inferred from homology"/>
<dbReference type="InterPro" id="IPR008670">
    <property type="entry name" value="CoA_reduct_LuxC"/>
</dbReference>
<evidence type="ECO:0000256" key="2">
    <source>
        <dbReference type="ARBA" id="ARBA00004908"/>
    </source>
</evidence>
<dbReference type="GO" id="GO:0008218">
    <property type="term" value="P:bioluminescence"/>
    <property type="evidence" value="ECO:0007669"/>
    <property type="project" value="UniProtKB-KW"/>
</dbReference>
<dbReference type="OrthoDB" id="580775at2"/>
<dbReference type="Gene3D" id="3.40.605.10">
    <property type="entry name" value="Aldehyde Dehydrogenase, Chain A, domain 1"/>
    <property type="match status" value="1"/>
</dbReference>
<comment type="pathway">
    <text evidence="2">Lipid metabolism; fatty acid reduction for biolumincescence.</text>
</comment>
<protein>
    <recommendedName>
        <fullName evidence="8">Acyl-CoA reductase</fullName>
        <ecNumber evidence="8">1.2.1.50</ecNumber>
    </recommendedName>
</protein>
<keyword evidence="10" id="KW-1185">Reference proteome</keyword>
<evidence type="ECO:0000256" key="6">
    <source>
        <dbReference type="ARBA" id="ARBA00023223"/>
    </source>
</evidence>
<evidence type="ECO:0000313" key="10">
    <source>
        <dbReference type="Proteomes" id="UP000007652"/>
    </source>
</evidence>
<dbReference type="EMBL" id="CAKP01000035">
    <property type="protein sequence ID" value="CCJ32815.1"/>
    <property type="molecule type" value="Genomic_DNA"/>
</dbReference>
<comment type="catalytic activity">
    <reaction evidence="7 8">
        <text>a long-chain fatty aldehyde + NADP(+) + CoA = a long-chain fatty acyl-CoA + NADPH + H(+)</text>
        <dbReference type="Rhea" id="RHEA:15437"/>
        <dbReference type="ChEBI" id="CHEBI:15378"/>
        <dbReference type="ChEBI" id="CHEBI:17176"/>
        <dbReference type="ChEBI" id="CHEBI:57287"/>
        <dbReference type="ChEBI" id="CHEBI:57783"/>
        <dbReference type="ChEBI" id="CHEBI:58349"/>
        <dbReference type="ChEBI" id="CHEBI:83139"/>
        <dbReference type="EC" id="1.2.1.50"/>
    </reaction>
</comment>
<evidence type="ECO:0000256" key="1">
    <source>
        <dbReference type="ARBA" id="ARBA00003277"/>
    </source>
</evidence>
<evidence type="ECO:0000256" key="5">
    <source>
        <dbReference type="ARBA" id="ARBA00023002"/>
    </source>
</evidence>
<keyword evidence="4 8" id="KW-0521">NADP</keyword>
<dbReference type="SUPFAM" id="SSF53720">
    <property type="entry name" value="ALDH-like"/>
    <property type="match status" value="1"/>
</dbReference>
<dbReference type="GO" id="GO:0050062">
    <property type="term" value="F:long-chain-fatty-acyl-CoA reductase activity"/>
    <property type="evidence" value="ECO:0007669"/>
    <property type="project" value="UniProtKB-EC"/>
</dbReference>
<dbReference type="UniPathway" id="UPA00569"/>
<evidence type="ECO:0000256" key="3">
    <source>
        <dbReference type="ARBA" id="ARBA00010915"/>
    </source>
</evidence>
<comment type="caution">
    <text evidence="9">The sequence shown here is derived from an EMBL/GenBank/DDBJ whole genome shotgun (WGS) entry which is preliminary data.</text>
</comment>
<dbReference type="STRING" id="857293.CAAU_0731"/>
<dbReference type="EC" id="1.2.1.50" evidence="8"/>
<dbReference type="Proteomes" id="UP000007652">
    <property type="component" value="Unassembled WGS sequence"/>
</dbReference>
<evidence type="ECO:0000256" key="8">
    <source>
        <dbReference type="PIRNR" id="PIRNR009414"/>
    </source>
</evidence>
<comment type="function">
    <text evidence="1">LuxC is the fatty acid reductase enzyme responsible for synthesis of the aldehyde substrate for the luminescent reaction catalyzed by luciferase.</text>
</comment>
<dbReference type="PIRSF" id="PIRSF009414">
    <property type="entry name" value="LuxC"/>
    <property type="match status" value="1"/>
</dbReference>
<keyword evidence="5 8" id="KW-0560">Oxidoreductase</keyword>
<comment type="similarity">
    <text evidence="3 8">Belongs to the LuxC family.</text>
</comment>
<evidence type="ECO:0000256" key="4">
    <source>
        <dbReference type="ARBA" id="ARBA00022857"/>
    </source>
</evidence>
<accession>I7LFV4</accession>
<organism evidence="9 10">
    <name type="scientific">Caloramator australicus RC3</name>
    <dbReference type="NCBI Taxonomy" id="857293"/>
    <lineage>
        <taxon>Bacteria</taxon>
        <taxon>Bacillati</taxon>
        <taxon>Bacillota</taxon>
        <taxon>Clostridia</taxon>
        <taxon>Eubacteriales</taxon>
        <taxon>Clostridiaceae</taxon>
        <taxon>Caloramator</taxon>
    </lineage>
</organism>
<dbReference type="AlphaFoldDB" id="I7LFV4"/>
<evidence type="ECO:0000256" key="7">
    <source>
        <dbReference type="ARBA" id="ARBA00049412"/>
    </source>
</evidence>
<keyword evidence="6" id="KW-0455">Luminescence</keyword>
<reference evidence="9 10" key="1">
    <citation type="journal article" date="2011" name="J. Bacteriol.">
        <title>Draft genome sequence of Caloramator australicus strain RC3T, a thermoanaerobe from the Great Artesian Basin of Australia.</title>
        <authorList>
            <person name="Ogg C.D."/>
            <person name="Patel B.K.C."/>
        </authorList>
    </citation>
    <scope>NUCLEOTIDE SEQUENCE [LARGE SCALE GENOMIC DNA]</scope>
    <source>
        <strain evidence="9 10">RC3</strain>
    </source>
</reference>
<gene>
    <name evidence="9" type="ORF">CAAU_0731</name>
</gene>
<name>I7LFV4_9CLOT</name>
<dbReference type="InterPro" id="IPR016163">
    <property type="entry name" value="Ald_DH_C"/>
</dbReference>
<dbReference type="InterPro" id="IPR016162">
    <property type="entry name" value="Ald_DH_N"/>
</dbReference>
<dbReference type="Gene3D" id="3.40.309.10">
    <property type="entry name" value="Aldehyde Dehydrogenase, Chain A, domain 2"/>
    <property type="match status" value="1"/>
</dbReference>
<dbReference type="GO" id="GO:0003995">
    <property type="term" value="F:acyl-CoA dehydrogenase activity"/>
    <property type="evidence" value="ECO:0007669"/>
    <property type="project" value="InterPro"/>
</dbReference>
<dbReference type="InterPro" id="IPR016161">
    <property type="entry name" value="Ald_DH/histidinol_DH"/>
</dbReference>